<sequence>MGTTAQAPVRRPCPARPEGPAAGARPDGRFEDEA</sequence>
<reference evidence="2" key="1">
    <citation type="submission" date="2020-11" db="EMBL/GenBank/DDBJ databases">
        <title>Sequencing the genomes of 1000 actinobacteria strains.</title>
        <authorList>
            <person name="Klenk H.-P."/>
        </authorList>
    </citation>
    <scope>NUCLEOTIDE SEQUENCE</scope>
    <source>
        <strain evidence="2">DSM 43175</strain>
    </source>
</reference>
<accession>A0A931DIQ4</accession>
<feature type="region of interest" description="Disordered" evidence="1">
    <location>
        <begin position="1"/>
        <end position="34"/>
    </location>
</feature>
<evidence type="ECO:0000313" key="2">
    <source>
        <dbReference type="EMBL" id="MBG6089308.1"/>
    </source>
</evidence>
<evidence type="ECO:0000256" key="1">
    <source>
        <dbReference type="SAM" id="MobiDB-lite"/>
    </source>
</evidence>
<protein>
    <submittedName>
        <fullName evidence="2">Uncharacterized protein</fullName>
    </submittedName>
</protein>
<keyword evidence="3" id="KW-1185">Reference proteome</keyword>
<gene>
    <name evidence="2" type="ORF">IW256_003421</name>
</gene>
<comment type="caution">
    <text evidence="2">The sequence shown here is derived from an EMBL/GenBank/DDBJ whole genome shotgun (WGS) entry which is preliminary data.</text>
</comment>
<dbReference type="Proteomes" id="UP000614047">
    <property type="component" value="Unassembled WGS sequence"/>
</dbReference>
<dbReference type="AlphaFoldDB" id="A0A931DIQ4"/>
<organism evidence="2 3">
    <name type="scientific">Actinomadura viridis</name>
    <dbReference type="NCBI Taxonomy" id="58110"/>
    <lineage>
        <taxon>Bacteria</taxon>
        <taxon>Bacillati</taxon>
        <taxon>Actinomycetota</taxon>
        <taxon>Actinomycetes</taxon>
        <taxon>Streptosporangiales</taxon>
        <taxon>Thermomonosporaceae</taxon>
        <taxon>Actinomadura</taxon>
    </lineage>
</organism>
<feature type="compositionally biased region" description="Low complexity" evidence="1">
    <location>
        <begin position="10"/>
        <end position="25"/>
    </location>
</feature>
<proteinExistence type="predicted"/>
<dbReference type="EMBL" id="JADOUA010000001">
    <property type="protein sequence ID" value="MBG6089308.1"/>
    <property type="molecule type" value="Genomic_DNA"/>
</dbReference>
<evidence type="ECO:0000313" key="3">
    <source>
        <dbReference type="Proteomes" id="UP000614047"/>
    </source>
</evidence>
<name>A0A931DIQ4_9ACTN</name>